<dbReference type="PANTHER" id="PTHR43340:SF1">
    <property type="entry name" value="HYPOXANTHINE PHOSPHORIBOSYLTRANSFERASE"/>
    <property type="match status" value="1"/>
</dbReference>
<evidence type="ECO:0000256" key="2">
    <source>
        <dbReference type="ARBA" id="ARBA00049402"/>
    </source>
</evidence>
<dbReference type="GO" id="GO:0000287">
    <property type="term" value="F:magnesium ion binding"/>
    <property type="evidence" value="ECO:0007669"/>
    <property type="project" value="TreeGrafter"/>
</dbReference>
<dbReference type="InterPro" id="IPR029057">
    <property type="entry name" value="PRTase-like"/>
</dbReference>
<dbReference type="GO" id="GO:0005829">
    <property type="term" value="C:cytosol"/>
    <property type="evidence" value="ECO:0007669"/>
    <property type="project" value="TreeGrafter"/>
</dbReference>
<dbReference type="InterPro" id="IPR050408">
    <property type="entry name" value="HGPRT"/>
</dbReference>
<dbReference type="GO" id="GO:0032263">
    <property type="term" value="P:GMP salvage"/>
    <property type="evidence" value="ECO:0007669"/>
    <property type="project" value="TreeGrafter"/>
</dbReference>
<dbReference type="Pfam" id="PF00156">
    <property type="entry name" value="Pribosyltran"/>
    <property type="match status" value="1"/>
</dbReference>
<feature type="domain" description="Phosphoribosyltransferase" evidence="3">
    <location>
        <begin position="32"/>
        <end position="175"/>
    </location>
</feature>
<keyword evidence="5" id="KW-1185">Reference proteome</keyword>
<dbReference type="EMBL" id="CP002689">
    <property type="protein sequence ID" value="AEE12442.1"/>
    <property type="molecule type" value="Genomic_DNA"/>
</dbReference>
<dbReference type="GO" id="GO:0052657">
    <property type="term" value="F:guanine phosphoribosyltransferase activity"/>
    <property type="evidence" value="ECO:0007669"/>
    <property type="project" value="RHEA"/>
</dbReference>
<dbReference type="KEGG" id="pah:Poras_0488"/>
<dbReference type="HOGENOM" id="CLU_073615_0_2_10"/>
<dbReference type="eggNOG" id="COG0634">
    <property type="taxonomic scope" value="Bacteria"/>
</dbReference>
<sequence length="190" mass="21482">MRDRQLVIFTMTDQEIIVHDKTFVPYIKGEQLRAATRRLAEQIRQDTEGHDPLFVCIMNGSFMFAAELLQAINTSAEVAFARYSSYSGMGSTYQLKEVMPVTAPLAGRLVIIIEDLIDTGFTMMKLKEKFLADGAAEVRIATMLLKPEALQCPIHADYVGMEIHNSFIVGHGLDYNERGRMLDDIYILKE</sequence>
<name>F4KNH1_PORAD</name>
<protein>
    <submittedName>
        <fullName evidence="4">Hypoxanthine phosphoribosyltransferase</fullName>
        <ecNumber evidence="4">2.4.2.8</ecNumber>
    </submittedName>
</protein>
<gene>
    <name evidence="4" type="ordered locus">Poras_0488</name>
</gene>
<dbReference type="GO" id="GO:0032264">
    <property type="term" value="P:IMP salvage"/>
    <property type="evidence" value="ECO:0007669"/>
    <property type="project" value="TreeGrafter"/>
</dbReference>
<evidence type="ECO:0000313" key="5">
    <source>
        <dbReference type="Proteomes" id="UP000006545"/>
    </source>
</evidence>
<keyword evidence="4" id="KW-0808">Transferase</keyword>
<reference evidence="5" key="1">
    <citation type="submission" date="2011-04" db="EMBL/GenBank/DDBJ databases">
        <title>The complete genome of Porphyromonas asaccharolytica DSM 20707.</title>
        <authorList>
            <person name="Lucas S."/>
            <person name="Han J."/>
            <person name="Lapidus A."/>
            <person name="Bruce D."/>
            <person name="Goodwin L."/>
            <person name="Pitluck S."/>
            <person name="Peters L."/>
            <person name="Kyrpides N."/>
            <person name="Mavromatis K."/>
            <person name="Ivanova N."/>
            <person name="Ovchinnikova G."/>
            <person name="Pagani I."/>
            <person name="Lu M."/>
            <person name="Detter J.C."/>
            <person name="Tapia R."/>
            <person name="Han C."/>
            <person name="Land M."/>
            <person name="Hauser L."/>
            <person name="Markowitz V."/>
            <person name="Cheng J.-F."/>
            <person name="Hugenholtz P."/>
            <person name="Woyke T."/>
            <person name="Wu D."/>
            <person name="Gronow S."/>
            <person name="Wellnitz S."/>
            <person name="Brambilla E."/>
            <person name="Klenk H.-P."/>
            <person name="Eisen J.A."/>
        </authorList>
    </citation>
    <scope>NUCLEOTIDE SEQUENCE [LARGE SCALE GENOMIC DNA]</scope>
    <source>
        <strain evidence="5">ATCC 25260 / DSM 20707 / VPI 4198</strain>
    </source>
</reference>
<evidence type="ECO:0000313" key="4">
    <source>
        <dbReference type="EMBL" id="AEE12442.1"/>
    </source>
</evidence>
<evidence type="ECO:0000256" key="1">
    <source>
        <dbReference type="ARBA" id="ARBA00048811"/>
    </source>
</evidence>
<accession>F4KNH1</accession>
<comment type="catalytic activity">
    <reaction evidence="1">
        <text>GMP + diphosphate = guanine + 5-phospho-alpha-D-ribose 1-diphosphate</text>
        <dbReference type="Rhea" id="RHEA:25424"/>
        <dbReference type="ChEBI" id="CHEBI:16235"/>
        <dbReference type="ChEBI" id="CHEBI:33019"/>
        <dbReference type="ChEBI" id="CHEBI:58017"/>
        <dbReference type="ChEBI" id="CHEBI:58115"/>
        <dbReference type="EC" id="2.4.2.8"/>
    </reaction>
    <physiologicalReaction direction="right-to-left" evidence="1">
        <dbReference type="Rhea" id="RHEA:25426"/>
    </physiologicalReaction>
</comment>
<dbReference type="PANTHER" id="PTHR43340">
    <property type="entry name" value="HYPOXANTHINE-GUANINE PHOSPHORIBOSYLTRANSFERASE"/>
    <property type="match status" value="1"/>
</dbReference>
<dbReference type="Gene3D" id="3.40.50.2020">
    <property type="match status" value="1"/>
</dbReference>
<dbReference type="Proteomes" id="UP000006545">
    <property type="component" value="Chromosome"/>
</dbReference>
<dbReference type="SUPFAM" id="SSF53271">
    <property type="entry name" value="PRTase-like"/>
    <property type="match status" value="1"/>
</dbReference>
<dbReference type="GO" id="GO:0004422">
    <property type="term" value="F:hypoxanthine phosphoribosyltransferase activity"/>
    <property type="evidence" value="ECO:0007669"/>
    <property type="project" value="TreeGrafter"/>
</dbReference>
<keyword evidence="4" id="KW-0328">Glycosyltransferase</keyword>
<dbReference type="OrthoDB" id="9802824at2"/>
<dbReference type="GO" id="GO:0006178">
    <property type="term" value="P:guanine salvage"/>
    <property type="evidence" value="ECO:0007669"/>
    <property type="project" value="TreeGrafter"/>
</dbReference>
<evidence type="ECO:0000259" key="3">
    <source>
        <dbReference type="Pfam" id="PF00156"/>
    </source>
</evidence>
<dbReference type="CDD" id="cd06223">
    <property type="entry name" value="PRTases_typeI"/>
    <property type="match status" value="1"/>
</dbReference>
<dbReference type="STRING" id="879243.Poras_0488"/>
<dbReference type="GO" id="GO:0046100">
    <property type="term" value="P:hypoxanthine metabolic process"/>
    <property type="evidence" value="ECO:0007669"/>
    <property type="project" value="TreeGrafter"/>
</dbReference>
<comment type="catalytic activity">
    <reaction evidence="2">
        <text>IMP + diphosphate = hypoxanthine + 5-phospho-alpha-D-ribose 1-diphosphate</text>
        <dbReference type="Rhea" id="RHEA:17973"/>
        <dbReference type="ChEBI" id="CHEBI:17368"/>
        <dbReference type="ChEBI" id="CHEBI:33019"/>
        <dbReference type="ChEBI" id="CHEBI:58017"/>
        <dbReference type="ChEBI" id="CHEBI:58053"/>
        <dbReference type="EC" id="2.4.2.8"/>
    </reaction>
    <physiologicalReaction direction="right-to-left" evidence="2">
        <dbReference type="Rhea" id="RHEA:17975"/>
    </physiologicalReaction>
</comment>
<proteinExistence type="predicted"/>
<dbReference type="EC" id="2.4.2.8" evidence="4"/>
<dbReference type="InterPro" id="IPR000836">
    <property type="entry name" value="PRTase_dom"/>
</dbReference>
<dbReference type="AlphaFoldDB" id="F4KNH1"/>
<organism evidence="4 5">
    <name type="scientific">Porphyromonas asaccharolytica (strain ATCC 25260 / DSM 20707 / BCRC 10618 / CCUG 7834 / JCM 6326 / LMG 13178 / VPI 4198 / B440)</name>
    <name type="common">Bacteroides asaccharolyticus</name>
    <dbReference type="NCBI Taxonomy" id="879243"/>
    <lineage>
        <taxon>Bacteria</taxon>
        <taxon>Pseudomonadati</taxon>
        <taxon>Bacteroidota</taxon>
        <taxon>Bacteroidia</taxon>
        <taxon>Bacteroidales</taxon>
        <taxon>Porphyromonadaceae</taxon>
        <taxon>Porphyromonas</taxon>
    </lineage>
</organism>